<dbReference type="InterPro" id="IPR016187">
    <property type="entry name" value="CTDL_fold"/>
</dbReference>
<organism evidence="1 2">
    <name type="scientific">Aegotheles bennettii</name>
    <dbReference type="NCBI Taxonomy" id="48278"/>
    <lineage>
        <taxon>Eukaryota</taxon>
        <taxon>Metazoa</taxon>
        <taxon>Chordata</taxon>
        <taxon>Craniata</taxon>
        <taxon>Vertebrata</taxon>
        <taxon>Euteleostomi</taxon>
        <taxon>Archelosauria</taxon>
        <taxon>Archosauria</taxon>
        <taxon>Dinosauria</taxon>
        <taxon>Saurischia</taxon>
        <taxon>Theropoda</taxon>
        <taxon>Coelurosauria</taxon>
        <taxon>Aves</taxon>
        <taxon>Neognathae</taxon>
        <taxon>Neoaves</taxon>
        <taxon>Strisores</taxon>
        <taxon>Caprimulgiformes</taxon>
        <taxon>Aegothelidae</taxon>
        <taxon>Aegotheles</taxon>
    </lineage>
</organism>
<comment type="caution">
    <text evidence="1">The sequence shown here is derived from an EMBL/GenBank/DDBJ whole genome shotgun (WGS) entry which is preliminary data.</text>
</comment>
<dbReference type="PANTHER" id="PTHR45710:SF35">
    <property type="entry name" value="C-TYPE LECTIN DOMAIN FAMILY 2 MEMBER D"/>
    <property type="match status" value="1"/>
</dbReference>
<gene>
    <name evidence="1" type="primary">Clec2b</name>
    <name evidence="1" type="ORF">AEGBEN_R05001</name>
</gene>
<evidence type="ECO:0000313" key="1">
    <source>
        <dbReference type="EMBL" id="NWX24299.1"/>
    </source>
</evidence>
<name>A0A7K6UPI9_9AVES</name>
<evidence type="ECO:0000313" key="2">
    <source>
        <dbReference type="Proteomes" id="UP000559068"/>
    </source>
</evidence>
<proteinExistence type="predicted"/>
<dbReference type="Proteomes" id="UP000559068">
    <property type="component" value="Unassembled WGS sequence"/>
</dbReference>
<dbReference type="AlphaFoldDB" id="A0A7K6UPI9"/>
<feature type="non-terminal residue" evidence="1">
    <location>
        <position position="63"/>
    </location>
</feature>
<dbReference type="SUPFAM" id="SSF56436">
    <property type="entry name" value="C-type lectin-like"/>
    <property type="match status" value="1"/>
</dbReference>
<dbReference type="PANTHER" id="PTHR45710">
    <property type="entry name" value="C-TYPE LECTIN DOMAIN-CONTAINING PROTEIN 180"/>
    <property type="match status" value="1"/>
</dbReference>
<dbReference type="InterPro" id="IPR050828">
    <property type="entry name" value="C-type_lectin/matrix_domain"/>
</dbReference>
<reference evidence="1 2" key="1">
    <citation type="submission" date="2019-09" db="EMBL/GenBank/DDBJ databases">
        <title>Bird 10,000 Genomes (B10K) Project - Family phase.</title>
        <authorList>
            <person name="Zhang G."/>
        </authorList>
    </citation>
    <scope>NUCLEOTIDE SEQUENCE [LARGE SCALE GENOMIC DNA]</scope>
    <source>
        <strain evidence="1">B10K-DU-029-76</strain>
        <tissue evidence="1">Heart</tissue>
    </source>
</reference>
<protein>
    <submittedName>
        <fullName evidence="1">CLC2B protein</fullName>
    </submittedName>
</protein>
<sequence>CPDEWVQYRRVCYYLSEGEGSWEWSQEQCSSLRASLAVLQRDWEMEFAWRLRGNFDYWLGLRR</sequence>
<dbReference type="InterPro" id="IPR016186">
    <property type="entry name" value="C-type_lectin-like/link_sf"/>
</dbReference>
<dbReference type="EMBL" id="VZRW01013500">
    <property type="protein sequence ID" value="NWX24299.1"/>
    <property type="molecule type" value="Genomic_DNA"/>
</dbReference>
<dbReference type="Gene3D" id="3.10.100.10">
    <property type="entry name" value="Mannose-Binding Protein A, subunit A"/>
    <property type="match status" value="1"/>
</dbReference>
<accession>A0A7K6UPI9</accession>
<keyword evidence="2" id="KW-1185">Reference proteome</keyword>
<feature type="non-terminal residue" evidence="1">
    <location>
        <position position="1"/>
    </location>
</feature>
<dbReference type="OrthoDB" id="10059571at2759"/>